<feature type="binding site" evidence="13">
    <location>
        <begin position="40"/>
        <end position="47"/>
    </location>
    <ligand>
        <name>ATP</name>
        <dbReference type="ChEBI" id="CHEBI:30616"/>
    </ligand>
</feature>
<protein>
    <recommendedName>
        <fullName evidence="5 13">Adenylyl-sulfate kinase</fullName>
        <ecNumber evidence="5 13">2.7.1.25</ecNumber>
    </recommendedName>
    <alternativeName>
        <fullName evidence="11 13">APS kinase</fullName>
    </alternativeName>
    <alternativeName>
        <fullName evidence="12 13">ATP adenosine-5'-phosphosulfate 3'-phosphotransferase</fullName>
    </alternativeName>
    <alternativeName>
        <fullName evidence="10 13">Adenosine-5'-phosphosulfate kinase</fullName>
    </alternativeName>
</protein>
<evidence type="ECO:0000256" key="3">
    <source>
        <dbReference type="ARBA" id="ARBA00004806"/>
    </source>
</evidence>
<dbReference type="GO" id="GO:0000103">
    <property type="term" value="P:sulfate assimilation"/>
    <property type="evidence" value="ECO:0007669"/>
    <property type="project" value="UniProtKB-UniRule"/>
</dbReference>
<comment type="catalytic activity">
    <reaction evidence="1 13 14">
        <text>adenosine 5'-phosphosulfate + ATP = 3'-phosphoadenylyl sulfate + ADP + H(+)</text>
        <dbReference type="Rhea" id="RHEA:24152"/>
        <dbReference type="ChEBI" id="CHEBI:15378"/>
        <dbReference type="ChEBI" id="CHEBI:30616"/>
        <dbReference type="ChEBI" id="CHEBI:58243"/>
        <dbReference type="ChEBI" id="CHEBI:58339"/>
        <dbReference type="ChEBI" id="CHEBI:456216"/>
        <dbReference type="EC" id="2.7.1.25"/>
    </reaction>
</comment>
<keyword evidence="6 13" id="KW-0808">Transferase</keyword>
<evidence type="ECO:0000256" key="12">
    <source>
        <dbReference type="ARBA" id="ARBA00031464"/>
    </source>
</evidence>
<keyword evidence="13" id="KW-0597">Phosphoprotein</keyword>
<dbReference type="InterPro" id="IPR002891">
    <property type="entry name" value="APS"/>
</dbReference>
<evidence type="ECO:0000259" key="15">
    <source>
        <dbReference type="Pfam" id="PF01583"/>
    </source>
</evidence>
<dbReference type="EMBL" id="DRIH01000198">
    <property type="protein sequence ID" value="HEC68277.1"/>
    <property type="molecule type" value="Genomic_DNA"/>
</dbReference>
<dbReference type="InterPro" id="IPR027417">
    <property type="entry name" value="P-loop_NTPase"/>
</dbReference>
<comment type="function">
    <text evidence="2 13 14">Catalyzes the synthesis of activated sulfate.</text>
</comment>
<evidence type="ECO:0000256" key="13">
    <source>
        <dbReference type="HAMAP-Rule" id="MF_00065"/>
    </source>
</evidence>
<dbReference type="Gene3D" id="3.40.50.300">
    <property type="entry name" value="P-loop containing nucleotide triphosphate hydrolases"/>
    <property type="match status" value="1"/>
</dbReference>
<keyword evidence="7 13" id="KW-0547">Nucleotide-binding</keyword>
<reference evidence="16 18" key="1">
    <citation type="submission" date="2015-10" db="EMBL/GenBank/DDBJ databases">
        <title>Candidatus Desulfofervidus auxilii, a hydrogenotrophic sulfate-reducing bacterium involved in the thermophilic anaerobic oxidation of methane.</title>
        <authorList>
            <person name="Krukenberg V."/>
            <person name="Richter M."/>
            <person name="Wegener G."/>
        </authorList>
    </citation>
    <scope>NUCLEOTIDE SEQUENCE [LARGE SCALE GENOMIC DNA]</scope>
    <source>
        <strain evidence="16 18">HS1</strain>
    </source>
</reference>
<dbReference type="FunFam" id="3.40.50.300:FF:000212">
    <property type="entry name" value="Adenylyl-sulfate kinase"/>
    <property type="match status" value="1"/>
</dbReference>
<comment type="pathway">
    <text evidence="3 13 14">Sulfur metabolism; hydrogen sulfide biosynthesis; sulfite from sulfate: step 2/3.</text>
</comment>
<evidence type="ECO:0000256" key="11">
    <source>
        <dbReference type="ARBA" id="ARBA00031393"/>
    </source>
</evidence>
<dbReference type="EMBL" id="CP013015">
    <property type="protein sequence ID" value="AMM39915.1"/>
    <property type="molecule type" value="Genomic_DNA"/>
</dbReference>
<dbReference type="RefSeq" id="WP_066060233.1">
    <property type="nucleotide sequence ID" value="NZ_CP013015.1"/>
</dbReference>
<dbReference type="CDD" id="cd02027">
    <property type="entry name" value="APSK"/>
    <property type="match status" value="1"/>
</dbReference>
<sequence length="210" mass="24064">MDSLYNKIKGNNIVWQKGFVTRADRNTFYGHQSGLVWFTGLPSSGKSTIAHGVEKVLFDKGVKCYVLDGDNVRYGLNADLGFSEEDRRENIRRIVELSKLMVDAGLIVLTAFVSPFKKDREYIKRRFKNDNFIEIYVKCSVEECIARDPKGNYQKAMRGIIKNYTGISSPYEEPENPDIILNTEKLSVKSTIKQVLKLLKQRGWLENISL</sequence>
<evidence type="ECO:0000256" key="2">
    <source>
        <dbReference type="ARBA" id="ARBA00002632"/>
    </source>
</evidence>
<dbReference type="SUPFAM" id="SSF52540">
    <property type="entry name" value="P-loop containing nucleoside triphosphate hydrolases"/>
    <property type="match status" value="1"/>
</dbReference>
<evidence type="ECO:0000256" key="14">
    <source>
        <dbReference type="RuleBase" id="RU004347"/>
    </source>
</evidence>
<dbReference type="EC" id="2.7.1.25" evidence="5 13"/>
<evidence type="ECO:0000256" key="5">
    <source>
        <dbReference type="ARBA" id="ARBA00012121"/>
    </source>
</evidence>
<evidence type="ECO:0000256" key="10">
    <source>
        <dbReference type="ARBA" id="ARBA00029724"/>
    </source>
</evidence>
<evidence type="ECO:0000256" key="8">
    <source>
        <dbReference type="ARBA" id="ARBA00022777"/>
    </source>
</evidence>
<name>A0A7C1W0D8_DESA2</name>
<dbReference type="Proteomes" id="UP000070560">
    <property type="component" value="Chromosome"/>
</dbReference>
<dbReference type="GO" id="GO:0004020">
    <property type="term" value="F:adenylylsulfate kinase activity"/>
    <property type="evidence" value="ECO:0007669"/>
    <property type="project" value="UniProtKB-UniRule"/>
</dbReference>
<comment type="similarity">
    <text evidence="4 13 14">Belongs to the APS kinase family.</text>
</comment>
<evidence type="ECO:0000256" key="7">
    <source>
        <dbReference type="ARBA" id="ARBA00022741"/>
    </source>
</evidence>
<proteinExistence type="inferred from homology"/>
<dbReference type="NCBIfam" id="TIGR00455">
    <property type="entry name" value="apsK"/>
    <property type="match status" value="1"/>
</dbReference>
<evidence type="ECO:0000313" key="17">
    <source>
        <dbReference type="EMBL" id="HEC68277.1"/>
    </source>
</evidence>
<dbReference type="PANTHER" id="PTHR11055">
    <property type="entry name" value="BIFUNCTIONAL 3'-PHOSPHOADENOSINE 5'-PHOSPHOSULFATE SYNTHASE"/>
    <property type="match status" value="1"/>
</dbReference>
<evidence type="ECO:0000313" key="16">
    <source>
        <dbReference type="EMBL" id="AMM39915.1"/>
    </source>
</evidence>
<keyword evidence="8 13" id="KW-0418">Kinase</keyword>
<feature type="active site" description="Phosphoserine intermediate" evidence="13">
    <location>
        <position position="114"/>
    </location>
</feature>
<dbReference type="InterPro" id="IPR059117">
    <property type="entry name" value="APS_kinase_dom"/>
</dbReference>
<keyword evidence="9 13" id="KW-0067">ATP-binding</keyword>
<feature type="domain" description="APS kinase" evidence="15">
    <location>
        <begin position="34"/>
        <end position="181"/>
    </location>
</feature>
<organism evidence="17">
    <name type="scientific">Desulfofervidus auxilii</name>
    <dbReference type="NCBI Taxonomy" id="1621989"/>
    <lineage>
        <taxon>Bacteria</taxon>
        <taxon>Pseudomonadati</taxon>
        <taxon>Thermodesulfobacteriota</taxon>
        <taxon>Candidatus Desulfofervidia</taxon>
        <taxon>Candidatus Desulfofervidales</taxon>
        <taxon>Candidatus Desulfofervidaceae</taxon>
        <taxon>Candidatus Desulfofervidus</taxon>
    </lineage>
</organism>
<evidence type="ECO:0000256" key="4">
    <source>
        <dbReference type="ARBA" id="ARBA00007008"/>
    </source>
</evidence>
<dbReference type="NCBIfam" id="NF003013">
    <property type="entry name" value="PRK03846.1"/>
    <property type="match status" value="1"/>
</dbReference>
<evidence type="ECO:0000256" key="1">
    <source>
        <dbReference type="ARBA" id="ARBA00001823"/>
    </source>
</evidence>
<dbReference type="KEGG" id="daw:HS1_000108"/>
<dbReference type="PANTHER" id="PTHR11055:SF1">
    <property type="entry name" value="PAPS SYNTHETASE, ISOFORM D"/>
    <property type="match status" value="1"/>
</dbReference>
<dbReference type="UniPathway" id="UPA00140">
    <property type="reaction ID" value="UER00205"/>
</dbReference>
<dbReference type="OrthoDB" id="9804504at2"/>
<dbReference type="HAMAP" id="MF_00065">
    <property type="entry name" value="Adenylyl_sulf_kinase"/>
    <property type="match status" value="1"/>
</dbReference>
<dbReference type="Proteomes" id="UP000885738">
    <property type="component" value="Unassembled WGS sequence"/>
</dbReference>
<dbReference type="GO" id="GO:0005524">
    <property type="term" value="F:ATP binding"/>
    <property type="evidence" value="ECO:0007669"/>
    <property type="project" value="UniProtKB-UniRule"/>
</dbReference>
<dbReference type="Pfam" id="PF01583">
    <property type="entry name" value="APS_kinase"/>
    <property type="match status" value="1"/>
</dbReference>
<gene>
    <name evidence="13 17" type="primary">cysC</name>
    <name evidence="17" type="ORF">ENI35_05675</name>
    <name evidence="16" type="ORF">HS1_000108</name>
</gene>
<evidence type="ECO:0000313" key="18">
    <source>
        <dbReference type="Proteomes" id="UP000070560"/>
    </source>
</evidence>
<dbReference type="GO" id="GO:0070814">
    <property type="term" value="P:hydrogen sulfide biosynthetic process"/>
    <property type="evidence" value="ECO:0007669"/>
    <property type="project" value="UniProtKB-UniRule"/>
</dbReference>
<evidence type="ECO:0000256" key="9">
    <source>
        <dbReference type="ARBA" id="ARBA00022840"/>
    </source>
</evidence>
<evidence type="ECO:0000256" key="6">
    <source>
        <dbReference type="ARBA" id="ARBA00022679"/>
    </source>
</evidence>
<accession>A0A7C1W0D8</accession>
<dbReference type="AlphaFoldDB" id="A0A7C1W0D8"/>
<keyword evidence="18" id="KW-1185">Reference proteome</keyword>
<reference evidence="17" key="2">
    <citation type="journal article" date="2020" name="mSystems">
        <title>Genome- and Community-Level Interaction Insights into Carbon Utilization and Element Cycling Functions of Hydrothermarchaeota in Hydrothermal Sediment.</title>
        <authorList>
            <person name="Zhou Z."/>
            <person name="Liu Y."/>
            <person name="Xu W."/>
            <person name="Pan J."/>
            <person name="Luo Z.H."/>
            <person name="Li M."/>
        </authorList>
    </citation>
    <scope>NUCLEOTIDE SEQUENCE [LARGE SCALE GENOMIC DNA]</scope>
    <source>
        <strain evidence="17">HyVt-389</strain>
    </source>
</reference>